<feature type="compositionally biased region" description="Basic and acidic residues" evidence="1">
    <location>
        <begin position="9"/>
        <end position="22"/>
    </location>
</feature>
<evidence type="ECO:0000259" key="2">
    <source>
        <dbReference type="Pfam" id="PF00149"/>
    </source>
</evidence>
<sequence>MTETQRAPEGFRPRIKPVEAGDDRPVSISARLGRLQFHASGKFRVLQVADIQDGPKVSKDTVRLIAASIDATRPDLVVFSGNQIAGFDSAFADTFRKRRWSEDTAASASALEKTRELVRKAIGQFVAPLEARKVPWAVTYGNHDFQCGLSNAELDSIYREFPGCINAADTLLPDQTIYACEPGTLALPVKDVEGQRNVLGLVILDSGDYAHGGGFGVPSEKAFDFLRRVPGLLNNQDGDVVRSMVFQHMPLPEYYQVLQSVPSNTAYAMQGYRDHADTYYILDEQHTQLGGYLGEGISCPDQSDEFAILRDSGGYFAVAAGHDHRNGFVGEYEGITVIATPTCGFNTYGPAPAKRATRLIEFDIRHPYEPRTQLLEFGELVGKPSSKQAYTYAVNQATPGEGEGDDLLRKPSLWSQLTGLFK</sequence>
<keyword evidence="4" id="KW-1185">Reference proteome</keyword>
<dbReference type="SUPFAM" id="SSF56300">
    <property type="entry name" value="Metallo-dependent phosphatases"/>
    <property type="match status" value="1"/>
</dbReference>
<comment type="caution">
    <text evidence="3">The sequence shown here is derived from an EMBL/GenBank/DDBJ whole genome shotgun (WGS) entry which is preliminary data.</text>
</comment>
<dbReference type="CDD" id="cd07383">
    <property type="entry name" value="MPP_Dcr2"/>
    <property type="match status" value="1"/>
</dbReference>
<feature type="region of interest" description="Disordered" evidence="1">
    <location>
        <begin position="1"/>
        <end position="22"/>
    </location>
</feature>
<dbReference type="InterPro" id="IPR004843">
    <property type="entry name" value="Calcineurin-like_PHP"/>
</dbReference>
<name>A0ABS5UX78_9BIFI</name>
<evidence type="ECO:0000313" key="4">
    <source>
        <dbReference type="Proteomes" id="UP000711736"/>
    </source>
</evidence>
<gene>
    <name evidence="3" type="ORF">JS530_09225</name>
</gene>
<evidence type="ECO:0000256" key="1">
    <source>
        <dbReference type="SAM" id="MobiDB-lite"/>
    </source>
</evidence>
<dbReference type="Proteomes" id="UP000711736">
    <property type="component" value="Unassembled WGS sequence"/>
</dbReference>
<dbReference type="EMBL" id="JAFEJU010000007">
    <property type="protein sequence ID" value="MBT1175675.1"/>
    <property type="molecule type" value="Genomic_DNA"/>
</dbReference>
<dbReference type="PANTHER" id="PTHR32440">
    <property type="entry name" value="PHOSPHATASE DCR2-RELATED-RELATED"/>
    <property type="match status" value="1"/>
</dbReference>
<evidence type="ECO:0000313" key="3">
    <source>
        <dbReference type="EMBL" id="MBT1175675.1"/>
    </source>
</evidence>
<reference evidence="3 4" key="1">
    <citation type="journal article" date="2021" name="Environ. Microbiol.">
        <title>Genetic insights into the dark matter of the mammalian gut microbiota through targeted genome reconstruction.</title>
        <authorList>
            <person name="Lugli G.A."/>
            <person name="Alessandri G."/>
            <person name="Milani C."/>
            <person name="Viappiani A."/>
            <person name="Fontana F."/>
            <person name="Tarracchini C."/>
            <person name="Mancabelli L."/>
            <person name="Argentini C."/>
            <person name="Ruiz L."/>
            <person name="Margolles A."/>
            <person name="van Sinderen D."/>
            <person name="Turroni F."/>
            <person name="Ventura M."/>
        </authorList>
    </citation>
    <scope>NUCLEOTIDE SEQUENCE [LARGE SCALE GENOMIC DNA]</scope>
    <source>
        <strain evidence="3 4">LC6</strain>
    </source>
</reference>
<organism evidence="3 4">
    <name type="scientific">Bifidobacterium colobi</name>
    <dbReference type="NCBI Taxonomy" id="2809026"/>
    <lineage>
        <taxon>Bacteria</taxon>
        <taxon>Bacillati</taxon>
        <taxon>Actinomycetota</taxon>
        <taxon>Actinomycetes</taxon>
        <taxon>Bifidobacteriales</taxon>
        <taxon>Bifidobacteriaceae</taxon>
        <taxon>Bifidobacterium</taxon>
    </lineage>
</organism>
<dbReference type="Pfam" id="PF00149">
    <property type="entry name" value="Metallophos"/>
    <property type="match status" value="1"/>
</dbReference>
<accession>A0ABS5UX78</accession>
<dbReference type="RefSeq" id="WP_214376870.1">
    <property type="nucleotide sequence ID" value="NZ_JAFEJU010000007.1"/>
</dbReference>
<feature type="domain" description="Calcineurin-like phosphoesterase" evidence="2">
    <location>
        <begin position="43"/>
        <end position="252"/>
    </location>
</feature>
<dbReference type="InterPro" id="IPR029052">
    <property type="entry name" value="Metallo-depent_PP-like"/>
</dbReference>
<dbReference type="Gene3D" id="3.60.21.10">
    <property type="match status" value="1"/>
</dbReference>
<proteinExistence type="predicted"/>
<dbReference type="PANTHER" id="PTHR32440:SF11">
    <property type="entry name" value="METALLOPHOSPHOESTERASE DOMAIN-CONTAINING PROTEIN"/>
    <property type="match status" value="1"/>
</dbReference>
<protein>
    <submittedName>
        <fullName evidence="3">Metallophosphoesterase family protein</fullName>
    </submittedName>
</protein>